<dbReference type="HOGENOM" id="CLU_501271_0_0_9"/>
<dbReference type="SMART" id="SM00327">
    <property type="entry name" value="VWA"/>
    <property type="match status" value="1"/>
</dbReference>
<dbReference type="eggNOG" id="COG2304">
    <property type="taxonomic scope" value="Bacteria"/>
</dbReference>
<dbReference type="PROSITE" id="PS50234">
    <property type="entry name" value="VWFA"/>
    <property type="match status" value="1"/>
</dbReference>
<evidence type="ECO:0000313" key="3">
    <source>
        <dbReference type="EMBL" id="AIY82273.1"/>
    </source>
</evidence>
<dbReference type="Pfam" id="PF00092">
    <property type="entry name" value="VWA"/>
    <property type="match status" value="1"/>
</dbReference>
<reference evidence="3 4" key="1">
    <citation type="journal article" date="2015" name="Infect. Genet. Evol.">
        <title>Genomic sequences of six botulinum neurotoxin-producing strains representing three clostridial species illustrate the mobility and diversity of botulinum neurotoxin genes.</title>
        <authorList>
            <person name="Smith T.J."/>
            <person name="Hill K.K."/>
            <person name="Xie G."/>
            <person name="Foley B.T."/>
            <person name="Williamson C.H."/>
            <person name="Foster J.T."/>
            <person name="Johnson S.L."/>
            <person name="Chertkov O."/>
            <person name="Teshima H."/>
            <person name="Gibbons H.S."/>
            <person name="Johnsky L.A."/>
            <person name="Karavis M.A."/>
            <person name="Smith L.A."/>
        </authorList>
    </citation>
    <scope>NUCLEOTIDE SEQUENCE [LARGE SCALE GENOMIC DNA]</scope>
    <source>
        <strain evidence="3">Sullivan</strain>
    </source>
</reference>
<dbReference type="Proteomes" id="UP000030635">
    <property type="component" value="Chromosome"/>
</dbReference>
<feature type="domain" description="VWFA" evidence="2">
    <location>
        <begin position="83"/>
        <end position="288"/>
    </location>
</feature>
<dbReference type="OrthoDB" id="1912885at2"/>
<dbReference type="KEGG" id="cbv:U729_545"/>
<gene>
    <name evidence="3" type="ORF">U729_545</name>
</gene>
<accession>A0A0A7FRU6</accession>
<dbReference type="InterPro" id="IPR036465">
    <property type="entry name" value="vWFA_dom_sf"/>
</dbReference>
<keyword evidence="1" id="KW-0732">Signal</keyword>
<dbReference type="EMBL" id="CP006905">
    <property type="protein sequence ID" value="AIY82273.1"/>
    <property type="molecule type" value="Genomic_DNA"/>
</dbReference>
<dbReference type="InterPro" id="IPR002035">
    <property type="entry name" value="VWF_A"/>
</dbReference>
<dbReference type="SUPFAM" id="SSF53300">
    <property type="entry name" value="vWA-like"/>
    <property type="match status" value="1"/>
</dbReference>
<feature type="signal peptide" evidence="1">
    <location>
        <begin position="1"/>
        <end position="32"/>
    </location>
</feature>
<dbReference type="CDD" id="cd00198">
    <property type="entry name" value="vWFA"/>
    <property type="match status" value="1"/>
</dbReference>
<evidence type="ECO:0000256" key="1">
    <source>
        <dbReference type="SAM" id="SignalP"/>
    </source>
</evidence>
<feature type="chain" id="PRO_5002027737" evidence="1">
    <location>
        <begin position="33"/>
        <end position="562"/>
    </location>
</feature>
<dbReference type="Gene3D" id="3.40.50.410">
    <property type="entry name" value="von Willebrand factor, type A domain"/>
    <property type="match status" value="1"/>
</dbReference>
<sequence length="562" mass="63171">MRKQKERKFNFKKMAIALAFILCNCFLINAMAEPYSQAKVKPTLKSTENEIKREKTVKSVGDDEYEISLKVWGNERTTVTPVDIVMVMDTSRSMSGDISSLKSAMNTFIYDINKGVKESRISVVKFAGPTSFNKKGGTDNAQVIADFDTSIQTKKDKINATSANGGTNAEAAWDRVKDQIDQSKKDRPNANRYVLFFTDGLPTVINGKVPVQETNHNYIRNTIIPATMKKYEAAVSTDVKAYSIGLLDNVSGSDGKELAKEFLNEVKNQKSYFIENRNINLGEIYKDIANNIIKDSTIAKDAILTDVVTDEFEIITGENGSDTTSEVYKLNSDGTISEKVDIKGTINKETGKISWKLGEVGAGGMLVKFRIKLKDEYYGTGDVKIPTNKEANMIYTDPVTNKEGEKIEFNKPEISIPFKTGSITIEKVVENNEGLTAPIDDTFSISLDGKDIGELNVNLKNKESKTMSFYLKDKNTDISNNTDISKNYINVGTYNIEEIVPMNYELEGIYVYNSNTGLYEKTNKFTINKKNKDIKIKVKNKYVNNKYFYDKEEKENILELKK</sequence>
<name>A0A0A7FRU6_9CLOT</name>
<keyword evidence="4" id="KW-1185">Reference proteome</keyword>
<dbReference type="STRING" id="1561.NPD11_2446"/>
<dbReference type="RefSeq" id="WP_039311411.1">
    <property type="nucleotide sequence ID" value="NZ_CP006905.1"/>
</dbReference>
<organism evidence="3 4">
    <name type="scientific">Clostridium baratii str. Sullivan</name>
    <dbReference type="NCBI Taxonomy" id="1415775"/>
    <lineage>
        <taxon>Bacteria</taxon>
        <taxon>Bacillati</taxon>
        <taxon>Bacillota</taxon>
        <taxon>Clostridia</taxon>
        <taxon>Eubacteriales</taxon>
        <taxon>Clostridiaceae</taxon>
        <taxon>Clostridium</taxon>
    </lineage>
</organism>
<protein>
    <submittedName>
        <fullName evidence="3">von Willebrand factor type A domain protein</fullName>
    </submittedName>
</protein>
<evidence type="ECO:0000259" key="2">
    <source>
        <dbReference type="PROSITE" id="PS50234"/>
    </source>
</evidence>
<proteinExistence type="predicted"/>
<dbReference type="AlphaFoldDB" id="A0A0A7FRU6"/>
<evidence type="ECO:0000313" key="4">
    <source>
        <dbReference type="Proteomes" id="UP000030635"/>
    </source>
</evidence>